<feature type="compositionally biased region" description="Low complexity" evidence="1">
    <location>
        <begin position="961"/>
        <end position="985"/>
    </location>
</feature>
<feature type="region of interest" description="Disordered" evidence="1">
    <location>
        <begin position="324"/>
        <end position="343"/>
    </location>
</feature>
<organism evidence="3 4">
    <name type="scientific">Tanacetum coccineum</name>
    <dbReference type="NCBI Taxonomy" id="301880"/>
    <lineage>
        <taxon>Eukaryota</taxon>
        <taxon>Viridiplantae</taxon>
        <taxon>Streptophyta</taxon>
        <taxon>Embryophyta</taxon>
        <taxon>Tracheophyta</taxon>
        <taxon>Spermatophyta</taxon>
        <taxon>Magnoliopsida</taxon>
        <taxon>eudicotyledons</taxon>
        <taxon>Gunneridae</taxon>
        <taxon>Pentapetalae</taxon>
        <taxon>asterids</taxon>
        <taxon>campanulids</taxon>
        <taxon>Asterales</taxon>
        <taxon>Asteraceae</taxon>
        <taxon>Asteroideae</taxon>
        <taxon>Anthemideae</taxon>
        <taxon>Anthemidinae</taxon>
        <taxon>Tanacetum</taxon>
    </lineage>
</organism>
<evidence type="ECO:0000259" key="2">
    <source>
        <dbReference type="Pfam" id="PF03732"/>
    </source>
</evidence>
<feature type="region of interest" description="Disordered" evidence="1">
    <location>
        <begin position="957"/>
        <end position="1037"/>
    </location>
</feature>
<dbReference type="Gene3D" id="2.40.70.10">
    <property type="entry name" value="Acid Proteases"/>
    <property type="match status" value="1"/>
</dbReference>
<dbReference type="Proteomes" id="UP001151760">
    <property type="component" value="Unassembled WGS sequence"/>
</dbReference>
<dbReference type="PANTHER" id="PTHR15503:SF45">
    <property type="entry name" value="RNA-DIRECTED DNA POLYMERASE HOMOLOG"/>
    <property type="match status" value="1"/>
</dbReference>
<keyword evidence="3" id="KW-0548">Nucleotidyltransferase</keyword>
<evidence type="ECO:0000313" key="4">
    <source>
        <dbReference type="Proteomes" id="UP001151760"/>
    </source>
</evidence>
<feature type="compositionally biased region" description="Polar residues" evidence="1">
    <location>
        <begin position="849"/>
        <end position="858"/>
    </location>
</feature>
<sequence length="1196" mass="133751">MTITRSGMTPKAIEEFVNRHVEEALASHEATRAANALEADNQSQNDSDSSNGNGGNGDGENGNGGNGNGRNENPDENGRGDRPVARECTYQDFMKCQPLNFKGTEGVVRLIRWFEKMETVFHISNCPEKSQVKYATCTLLNSALTWWNSHKRTIGTEAAFAMSWRELMKLMTEVYCPRNEIQKMETELWNLTVKNNDLAAYTQRFQELTMMCTKMVPEEEDRVEKFIGGLPDNIQGNVIAAEPTRLQDAVRIANNLMDQKLKGYAVKNAENKRRLEVNQRDNRGQQPPFKRPNVGGQNVARAYTAGNNERKPYNRLLPLYKKSDCPKLKDQNRGNKTGNKNGFGKARGKAYVLGGGDTNPDSNVVKGTFLLNNHYASMIFDSGANRSFVSTTFSTLLDITPDTLNVSYAIELDDRIISETNTVLRGCTLGLLGHPFNIDLMPVELGSFDVIIGMDWLANHHAVIVCDEKIMRIPYGDEVLIIQVTKKETEDNSDEKRLEDVLTVRDFPEVFPEDFPGLPPTRQVEFQINLVPGAAPVAHAPYRLAPSELQEFSTQLQELSDKGFTRLSSSSWGASVLFVKKKDGSFRMCIDYCELNKLTMKNRYPLPRIDDLVREEDIPKTAFRTRYGHYEFQVMAFGLTNALAIEEEHAEQLKLILELLKKKELYAKFLKCGFWLSKVQFFGHVIDSEGIHVDPAKIESIKDWASPKTPTEIRQFLGLVGYYQRFIEGFLKIAKPMTKLTQKNVKFDWSEKVMAAPIISISSDSSEESVGSHAPRVILFGAIPAIIPVILEVPIVPADPIVAPEEGTILVISPTGVLDLVDYSSSPDSDPSEDSLPPIPDLPLVSPSGSSSHATLTPSSEYPLAHVVALPVIRRRRAILIRPEEEIPIGQIFRTHPGGPYHSSSGHSISGHSLSGHTPPDTTDADTSTPLRFVNRSLARTPRRSEAFRRWRSAPLSTHYSPTTSESSLGSSSERSLDSSTPSSRPSRKRCRSPTASVPSPTHVSRPIAPTSADLLPPHKRFRDSYSSEDSEEEHIEVDTANAEAVADVGISDGVIAHTGDGVGMRVEITASDVREDDEEFEVEASATDTREIIVDPLAIGDSSESSRGGITDLEDTIYNIVHYMSEVRIDMITEIETTQRQLKTSYIERDRVDSIRWHMALSQEEFRQVRKDRDDTWRRLRRLESYVERHLGFFP</sequence>
<accession>A0ABQ4Y9K6</accession>
<keyword evidence="3" id="KW-0808">Transferase</keyword>
<feature type="region of interest" description="Disordered" evidence="1">
    <location>
        <begin position="27"/>
        <end position="83"/>
    </location>
</feature>
<dbReference type="Pfam" id="PF08284">
    <property type="entry name" value="RVP_2"/>
    <property type="match status" value="1"/>
</dbReference>
<dbReference type="Pfam" id="PF03732">
    <property type="entry name" value="Retrotrans_gag"/>
    <property type="match status" value="1"/>
</dbReference>
<dbReference type="InterPro" id="IPR043128">
    <property type="entry name" value="Rev_trsase/Diguanyl_cyclase"/>
</dbReference>
<dbReference type="InterPro" id="IPR005162">
    <property type="entry name" value="Retrotrans_gag_dom"/>
</dbReference>
<feature type="compositionally biased region" description="Low complexity" evidence="1">
    <location>
        <begin position="40"/>
        <end position="51"/>
    </location>
</feature>
<dbReference type="PANTHER" id="PTHR15503">
    <property type="entry name" value="LDOC1 RELATED"/>
    <property type="match status" value="1"/>
</dbReference>
<dbReference type="EMBL" id="BQNB010010224">
    <property type="protein sequence ID" value="GJS74336.1"/>
    <property type="molecule type" value="Genomic_DNA"/>
</dbReference>
<feature type="compositionally biased region" description="Basic and acidic residues" evidence="1">
    <location>
        <begin position="272"/>
        <end position="283"/>
    </location>
</feature>
<feature type="compositionally biased region" description="Basic and acidic residues" evidence="1">
    <location>
        <begin position="72"/>
        <end position="83"/>
    </location>
</feature>
<proteinExistence type="predicted"/>
<reference evidence="3" key="1">
    <citation type="journal article" date="2022" name="Int. J. Mol. Sci.">
        <title>Draft Genome of Tanacetum Coccineum: Genomic Comparison of Closely Related Tanacetum-Family Plants.</title>
        <authorList>
            <person name="Yamashiro T."/>
            <person name="Shiraishi A."/>
            <person name="Nakayama K."/>
            <person name="Satake H."/>
        </authorList>
    </citation>
    <scope>NUCLEOTIDE SEQUENCE</scope>
</reference>
<keyword evidence="4" id="KW-1185">Reference proteome</keyword>
<dbReference type="InterPro" id="IPR032567">
    <property type="entry name" value="RTL1-rel"/>
</dbReference>
<keyword evidence="3" id="KW-0695">RNA-directed DNA polymerase</keyword>
<feature type="compositionally biased region" description="Gly residues" evidence="1">
    <location>
        <begin position="52"/>
        <end position="68"/>
    </location>
</feature>
<dbReference type="GO" id="GO:0003964">
    <property type="term" value="F:RNA-directed DNA polymerase activity"/>
    <property type="evidence" value="ECO:0007669"/>
    <property type="project" value="UniProtKB-KW"/>
</dbReference>
<protein>
    <submittedName>
        <fullName evidence="3">Reverse transcriptase domain-containing protein</fullName>
    </submittedName>
</protein>
<feature type="compositionally biased region" description="Acidic residues" evidence="1">
    <location>
        <begin position="1027"/>
        <end position="1036"/>
    </location>
</feature>
<feature type="compositionally biased region" description="Low complexity" evidence="1">
    <location>
        <begin position="896"/>
        <end position="930"/>
    </location>
</feature>
<reference evidence="3" key="2">
    <citation type="submission" date="2022-01" db="EMBL/GenBank/DDBJ databases">
        <authorList>
            <person name="Yamashiro T."/>
            <person name="Shiraishi A."/>
            <person name="Satake H."/>
            <person name="Nakayama K."/>
        </authorList>
    </citation>
    <scope>NUCLEOTIDE SEQUENCE</scope>
</reference>
<dbReference type="CDD" id="cd01647">
    <property type="entry name" value="RT_LTR"/>
    <property type="match status" value="1"/>
</dbReference>
<dbReference type="CDD" id="cd00303">
    <property type="entry name" value="retropepsin_like"/>
    <property type="match status" value="1"/>
</dbReference>
<evidence type="ECO:0000256" key="1">
    <source>
        <dbReference type="SAM" id="MobiDB-lite"/>
    </source>
</evidence>
<dbReference type="InterPro" id="IPR021109">
    <property type="entry name" value="Peptidase_aspartic_dom_sf"/>
</dbReference>
<feature type="region of interest" description="Disordered" evidence="1">
    <location>
        <begin position="272"/>
        <end position="298"/>
    </location>
</feature>
<feature type="compositionally biased region" description="Low complexity" evidence="1">
    <location>
        <begin position="334"/>
        <end position="343"/>
    </location>
</feature>
<comment type="caution">
    <text evidence="3">The sequence shown here is derived from an EMBL/GenBank/DDBJ whole genome shotgun (WGS) entry which is preliminary data.</text>
</comment>
<feature type="region of interest" description="Disordered" evidence="1">
    <location>
        <begin position="891"/>
        <end position="938"/>
    </location>
</feature>
<evidence type="ECO:0000313" key="3">
    <source>
        <dbReference type="EMBL" id="GJS74336.1"/>
    </source>
</evidence>
<name>A0ABQ4Y9K6_9ASTR</name>
<dbReference type="SUPFAM" id="SSF50630">
    <property type="entry name" value="Acid proteases"/>
    <property type="match status" value="1"/>
</dbReference>
<feature type="compositionally biased region" description="Basic and acidic residues" evidence="1">
    <location>
        <begin position="324"/>
        <end position="333"/>
    </location>
</feature>
<feature type="domain" description="Retrotransposon gag" evidence="2">
    <location>
        <begin position="133"/>
        <end position="231"/>
    </location>
</feature>
<dbReference type="Gene3D" id="3.10.10.10">
    <property type="entry name" value="HIV Type 1 Reverse Transcriptase, subunit A, domain 1"/>
    <property type="match status" value="1"/>
</dbReference>
<dbReference type="Gene3D" id="3.30.70.270">
    <property type="match status" value="2"/>
</dbReference>
<dbReference type="InterPro" id="IPR043502">
    <property type="entry name" value="DNA/RNA_pol_sf"/>
</dbReference>
<dbReference type="SUPFAM" id="SSF56672">
    <property type="entry name" value="DNA/RNA polymerases"/>
    <property type="match status" value="1"/>
</dbReference>
<feature type="region of interest" description="Disordered" evidence="1">
    <location>
        <begin position="822"/>
        <end position="858"/>
    </location>
</feature>
<gene>
    <name evidence="3" type="ORF">Tco_0707177</name>
</gene>